<feature type="domain" description="Zn(2)-C6 fungal-type" evidence="6">
    <location>
        <begin position="31"/>
        <end position="61"/>
    </location>
</feature>
<comment type="subcellular location">
    <subcellularLocation>
        <location evidence="1">Nucleus</location>
    </subcellularLocation>
</comment>
<dbReference type="GO" id="GO:0000981">
    <property type="term" value="F:DNA-binding transcription factor activity, RNA polymerase II-specific"/>
    <property type="evidence" value="ECO:0007669"/>
    <property type="project" value="InterPro"/>
</dbReference>
<dbReference type="InterPro" id="IPR036864">
    <property type="entry name" value="Zn2-C6_fun-type_DNA-bd_sf"/>
</dbReference>
<dbReference type="CDD" id="cd00067">
    <property type="entry name" value="GAL4"/>
    <property type="match status" value="1"/>
</dbReference>
<dbReference type="Gene3D" id="4.10.240.10">
    <property type="entry name" value="Zn(2)-C6 fungal-type DNA-binding domain"/>
    <property type="match status" value="1"/>
</dbReference>
<feature type="region of interest" description="Disordered" evidence="5">
    <location>
        <begin position="1"/>
        <end position="23"/>
    </location>
</feature>
<gene>
    <name evidence="7" type="ORF">B0J15DRAFT_409475</name>
</gene>
<keyword evidence="4" id="KW-0539">Nucleus</keyword>
<dbReference type="PROSITE" id="PS50048">
    <property type="entry name" value="ZN2_CY6_FUNGAL_2"/>
    <property type="match status" value="1"/>
</dbReference>
<accession>A0A9P9JP98</accession>
<evidence type="ECO:0000313" key="7">
    <source>
        <dbReference type="EMBL" id="KAH7232048.1"/>
    </source>
</evidence>
<dbReference type="CDD" id="cd12148">
    <property type="entry name" value="fungal_TF_MHR"/>
    <property type="match status" value="1"/>
</dbReference>
<dbReference type="InterPro" id="IPR050987">
    <property type="entry name" value="AtrR-like"/>
</dbReference>
<feature type="region of interest" description="Disordered" evidence="5">
    <location>
        <begin position="91"/>
        <end position="122"/>
    </location>
</feature>
<dbReference type="PANTHER" id="PTHR46910:SF3">
    <property type="entry name" value="HALOTOLERANCE PROTEIN 9-RELATED"/>
    <property type="match status" value="1"/>
</dbReference>
<comment type="caution">
    <text evidence="7">The sequence shown here is derived from an EMBL/GenBank/DDBJ whole genome shotgun (WGS) entry which is preliminary data.</text>
</comment>
<dbReference type="OrthoDB" id="103819at2759"/>
<name>A0A9P9JP98_FUSSL</name>
<dbReference type="GO" id="GO:0005634">
    <property type="term" value="C:nucleus"/>
    <property type="evidence" value="ECO:0007669"/>
    <property type="project" value="UniProtKB-SubCell"/>
</dbReference>
<reference evidence="7" key="1">
    <citation type="journal article" date="2021" name="Nat. Commun.">
        <title>Genetic determinants of endophytism in the Arabidopsis root mycobiome.</title>
        <authorList>
            <person name="Mesny F."/>
            <person name="Miyauchi S."/>
            <person name="Thiergart T."/>
            <person name="Pickel B."/>
            <person name="Atanasova L."/>
            <person name="Karlsson M."/>
            <person name="Huettel B."/>
            <person name="Barry K.W."/>
            <person name="Haridas S."/>
            <person name="Chen C."/>
            <person name="Bauer D."/>
            <person name="Andreopoulos W."/>
            <person name="Pangilinan J."/>
            <person name="LaButti K."/>
            <person name="Riley R."/>
            <person name="Lipzen A."/>
            <person name="Clum A."/>
            <person name="Drula E."/>
            <person name="Henrissat B."/>
            <person name="Kohler A."/>
            <person name="Grigoriev I.V."/>
            <person name="Martin F.M."/>
            <person name="Hacquard S."/>
        </authorList>
    </citation>
    <scope>NUCLEOTIDE SEQUENCE</scope>
    <source>
        <strain evidence="7">FSSC 5 MPI-SDFR-AT-0091</strain>
    </source>
</reference>
<feature type="compositionally biased region" description="Low complexity" evidence="5">
    <location>
        <begin position="581"/>
        <end position="594"/>
    </location>
</feature>
<dbReference type="InterPro" id="IPR001138">
    <property type="entry name" value="Zn2Cys6_DnaBD"/>
</dbReference>
<evidence type="ECO:0000259" key="6">
    <source>
        <dbReference type="PROSITE" id="PS50048"/>
    </source>
</evidence>
<dbReference type="GO" id="GO:0003677">
    <property type="term" value="F:DNA binding"/>
    <property type="evidence" value="ECO:0007669"/>
    <property type="project" value="UniProtKB-KW"/>
</dbReference>
<keyword evidence="8" id="KW-1185">Reference proteome</keyword>
<dbReference type="EMBL" id="JAGTJS010000030">
    <property type="protein sequence ID" value="KAH7232048.1"/>
    <property type="molecule type" value="Genomic_DNA"/>
</dbReference>
<dbReference type="Pfam" id="PF00172">
    <property type="entry name" value="Zn_clus"/>
    <property type="match status" value="1"/>
</dbReference>
<proteinExistence type="predicted"/>
<keyword evidence="3" id="KW-0238">DNA-binding</keyword>
<evidence type="ECO:0000256" key="1">
    <source>
        <dbReference type="ARBA" id="ARBA00004123"/>
    </source>
</evidence>
<evidence type="ECO:0000313" key="8">
    <source>
        <dbReference type="Proteomes" id="UP000736672"/>
    </source>
</evidence>
<dbReference type="AlphaFoldDB" id="A0A9P9JP98"/>
<keyword evidence="2" id="KW-0479">Metal-binding</keyword>
<dbReference type="GO" id="GO:0008270">
    <property type="term" value="F:zinc ion binding"/>
    <property type="evidence" value="ECO:0007669"/>
    <property type="project" value="InterPro"/>
</dbReference>
<evidence type="ECO:0000256" key="5">
    <source>
        <dbReference type="SAM" id="MobiDB-lite"/>
    </source>
</evidence>
<evidence type="ECO:0000256" key="2">
    <source>
        <dbReference type="ARBA" id="ARBA00022723"/>
    </source>
</evidence>
<dbReference type="PROSITE" id="PS00463">
    <property type="entry name" value="ZN2_CY6_FUNGAL_1"/>
    <property type="match status" value="1"/>
</dbReference>
<dbReference type="SMART" id="SM00066">
    <property type="entry name" value="GAL4"/>
    <property type="match status" value="1"/>
</dbReference>
<sequence length="677" mass="74487">MPSHGKRSWDASEDTEARINPLKGTSKDYPVCDQCRSRKIRCGRERPHCSNCVRLGLDCEWLGQGKKPNQTTWLSHAVNRLGDRLQKLEDAVSGLQSSKDSRDPETTPPPMPDSPSTIKSPSWGRSCVVRNIGGRERYYGSTSLVSLMQDMAAILQTNICEMENTQTNTSRATAAREEILKLAEPHHMYAHVSDGSVLTGPPLVIVEAMIEPYFEMVNPHMPLWTKESFRRLMESAPESSNASDKRAYDPSDFAGPLVSPQTSLSEDVAALVFSFAVHVAKSIGLRHWSPANTTERANAEEYQEKQQVMYCMVCLSRALAWASGLSFNLPSIGLLEHSLSTSSATSHLSTRVALLQLEEQVYSGLYSDDSTDQGPSATGKVALSQGRKLEDWAASHPEELDEGQYSGTLSGELCHDLSVRFYSIQALVSWPIPEDASMSPSILDVARRSLRFSQRLWTATSERGHHLDLALLVASYPPVPFFELSRHVLTSHQASDEDWELLHSFAGMIRIFAEWAEENSFLKRLSRFCDIMVQLINADREEKSSRRPESRPASVGQAYIHTLEPIPGNMAPIVHPYGGDSVASSSRSTSTPISGFAQPMHPTSDAEPVSLPTVSESIISSSLGPFDGVFGGRLSPIGDLEGWIVEPGAQGAPLPNSMPNFMFQDGSAFSFDRIDLG</sequence>
<organism evidence="7 8">
    <name type="scientific">Fusarium solani</name>
    <name type="common">Filamentous fungus</name>
    <dbReference type="NCBI Taxonomy" id="169388"/>
    <lineage>
        <taxon>Eukaryota</taxon>
        <taxon>Fungi</taxon>
        <taxon>Dikarya</taxon>
        <taxon>Ascomycota</taxon>
        <taxon>Pezizomycotina</taxon>
        <taxon>Sordariomycetes</taxon>
        <taxon>Hypocreomycetidae</taxon>
        <taxon>Hypocreales</taxon>
        <taxon>Nectriaceae</taxon>
        <taxon>Fusarium</taxon>
        <taxon>Fusarium solani species complex</taxon>
    </lineage>
</organism>
<feature type="region of interest" description="Disordered" evidence="5">
    <location>
        <begin position="581"/>
        <end position="609"/>
    </location>
</feature>
<evidence type="ECO:0000256" key="4">
    <source>
        <dbReference type="ARBA" id="ARBA00023242"/>
    </source>
</evidence>
<dbReference type="Proteomes" id="UP000736672">
    <property type="component" value="Unassembled WGS sequence"/>
</dbReference>
<dbReference type="SUPFAM" id="SSF57701">
    <property type="entry name" value="Zn2/Cys6 DNA-binding domain"/>
    <property type="match status" value="1"/>
</dbReference>
<dbReference type="PANTHER" id="PTHR46910">
    <property type="entry name" value="TRANSCRIPTION FACTOR PDR1"/>
    <property type="match status" value="1"/>
</dbReference>
<evidence type="ECO:0000256" key="3">
    <source>
        <dbReference type="ARBA" id="ARBA00023125"/>
    </source>
</evidence>
<protein>
    <recommendedName>
        <fullName evidence="6">Zn(2)-C6 fungal-type domain-containing protein</fullName>
    </recommendedName>
</protein>